<accession>A0A951Q814</accession>
<reference evidence="1" key="1">
    <citation type="submission" date="2021-05" db="EMBL/GenBank/DDBJ databases">
        <authorList>
            <person name="Pietrasiak N."/>
            <person name="Ward R."/>
            <person name="Stajich J.E."/>
            <person name="Kurbessoian T."/>
        </authorList>
    </citation>
    <scope>NUCLEOTIDE SEQUENCE</scope>
    <source>
        <strain evidence="1">UHER 2000/2452</strain>
    </source>
</reference>
<comment type="caution">
    <text evidence="1">The sequence shown here is derived from an EMBL/GenBank/DDBJ whole genome shotgun (WGS) entry which is preliminary data.</text>
</comment>
<dbReference type="EMBL" id="JAHHHD010000002">
    <property type="protein sequence ID" value="MBW4657569.1"/>
    <property type="molecule type" value="Genomic_DNA"/>
</dbReference>
<reference evidence="1" key="2">
    <citation type="journal article" date="2022" name="Microbiol. Resour. Announc.">
        <title>Metagenome Sequencing to Explore Phylogenomics of Terrestrial Cyanobacteria.</title>
        <authorList>
            <person name="Ward R.D."/>
            <person name="Stajich J.E."/>
            <person name="Johansen J.R."/>
            <person name="Huntemann M."/>
            <person name="Clum A."/>
            <person name="Foster B."/>
            <person name="Foster B."/>
            <person name="Roux S."/>
            <person name="Palaniappan K."/>
            <person name="Varghese N."/>
            <person name="Mukherjee S."/>
            <person name="Reddy T.B.K."/>
            <person name="Daum C."/>
            <person name="Copeland A."/>
            <person name="Chen I.A."/>
            <person name="Ivanova N.N."/>
            <person name="Kyrpides N.C."/>
            <person name="Shapiro N."/>
            <person name="Eloe-Fadrosh E.A."/>
            <person name="Pietrasiak N."/>
        </authorList>
    </citation>
    <scope>NUCLEOTIDE SEQUENCE</scope>
    <source>
        <strain evidence="1">UHER 2000/2452</strain>
    </source>
</reference>
<protein>
    <submittedName>
        <fullName evidence="1">Uncharacterized protein</fullName>
    </submittedName>
</protein>
<dbReference type="AlphaFoldDB" id="A0A951Q814"/>
<evidence type="ECO:0000313" key="2">
    <source>
        <dbReference type="Proteomes" id="UP000757435"/>
    </source>
</evidence>
<name>A0A951Q814_9CYAN</name>
<proteinExistence type="predicted"/>
<organism evidence="1 2">
    <name type="scientific">Drouetiella hepatica Uher 2000/2452</name>
    <dbReference type="NCBI Taxonomy" id="904376"/>
    <lineage>
        <taxon>Bacteria</taxon>
        <taxon>Bacillati</taxon>
        <taxon>Cyanobacteriota</taxon>
        <taxon>Cyanophyceae</taxon>
        <taxon>Oculatellales</taxon>
        <taxon>Oculatellaceae</taxon>
        <taxon>Drouetiella</taxon>
    </lineage>
</organism>
<evidence type="ECO:0000313" key="1">
    <source>
        <dbReference type="EMBL" id="MBW4657569.1"/>
    </source>
</evidence>
<gene>
    <name evidence="1" type="ORF">KME15_02750</name>
</gene>
<sequence>MSYVSASAAQTRNLLPLPGAMEAPSQSGVASLATIWASRYVRVVNAYGCSEPKYLVESPDELVSESGRAKTADLALKHLNRASAAAWALTDDLLSDEIPKHGIPPEAIDPWQIAADTHSLFKLMFQAYAEGNVPQRLSVLVGSRFGKIRQRHTAGDPRVIGFVSMHLHYTGQKLLEKLSPMERSLVCPYFKVMDDHMYMPLRDACEAAANHEMNSPALLAAQHLLSVSTTIARAVCNNVSRVHVGYETYSGRLISPTVRTSSIRDVEMFQVYLCLCALEGNLRSVQRELFPLCVMLYPKLNVSWQLVQDMLKVLRWEMHDHLSPEDMRTFLPHLQALTEMFSPVVFQPI</sequence>
<dbReference type="Proteomes" id="UP000757435">
    <property type="component" value="Unassembled WGS sequence"/>
</dbReference>